<feature type="region of interest" description="Disordered" evidence="1">
    <location>
        <begin position="146"/>
        <end position="205"/>
    </location>
</feature>
<proteinExistence type="predicted"/>
<organism evidence="2 3">
    <name type="scientific">Chara braunii</name>
    <name type="common">Braun's stonewort</name>
    <dbReference type="NCBI Taxonomy" id="69332"/>
    <lineage>
        <taxon>Eukaryota</taxon>
        <taxon>Viridiplantae</taxon>
        <taxon>Streptophyta</taxon>
        <taxon>Charophyceae</taxon>
        <taxon>Charales</taxon>
        <taxon>Characeae</taxon>
        <taxon>Chara</taxon>
    </lineage>
</organism>
<dbReference type="Gramene" id="GBG76906">
    <property type="protein sequence ID" value="GBG76906"/>
    <property type="gene ID" value="CBR_g23120"/>
</dbReference>
<name>A0A388L3M5_CHABU</name>
<comment type="caution">
    <text evidence="2">The sequence shown here is derived from an EMBL/GenBank/DDBJ whole genome shotgun (WGS) entry which is preliminary data.</text>
</comment>
<gene>
    <name evidence="2" type="ORF">CBR_g23120</name>
</gene>
<accession>A0A388L3M5</accession>
<evidence type="ECO:0000256" key="1">
    <source>
        <dbReference type="SAM" id="MobiDB-lite"/>
    </source>
</evidence>
<protein>
    <submittedName>
        <fullName evidence="2">Uncharacterized protein</fullName>
    </submittedName>
</protein>
<reference evidence="2 3" key="1">
    <citation type="journal article" date="2018" name="Cell">
        <title>The Chara Genome: Secondary Complexity and Implications for Plant Terrestrialization.</title>
        <authorList>
            <person name="Nishiyama T."/>
            <person name="Sakayama H."/>
            <person name="Vries J.D."/>
            <person name="Buschmann H."/>
            <person name="Saint-Marcoux D."/>
            <person name="Ullrich K.K."/>
            <person name="Haas F.B."/>
            <person name="Vanderstraeten L."/>
            <person name="Becker D."/>
            <person name="Lang D."/>
            <person name="Vosolsobe S."/>
            <person name="Rombauts S."/>
            <person name="Wilhelmsson P.K.I."/>
            <person name="Janitza P."/>
            <person name="Kern R."/>
            <person name="Heyl A."/>
            <person name="Rumpler F."/>
            <person name="Villalobos L.I.A.C."/>
            <person name="Clay J.M."/>
            <person name="Skokan R."/>
            <person name="Toyoda A."/>
            <person name="Suzuki Y."/>
            <person name="Kagoshima H."/>
            <person name="Schijlen E."/>
            <person name="Tajeshwar N."/>
            <person name="Catarino B."/>
            <person name="Hetherington A.J."/>
            <person name="Saltykova A."/>
            <person name="Bonnot C."/>
            <person name="Breuninger H."/>
            <person name="Symeonidi A."/>
            <person name="Radhakrishnan G.V."/>
            <person name="Van Nieuwerburgh F."/>
            <person name="Deforce D."/>
            <person name="Chang C."/>
            <person name="Karol K.G."/>
            <person name="Hedrich R."/>
            <person name="Ulvskov P."/>
            <person name="Glockner G."/>
            <person name="Delwiche C.F."/>
            <person name="Petrasek J."/>
            <person name="Van de Peer Y."/>
            <person name="Friml J."/>
            <person name="Beilby M."/>
            <person name="Dolan L."/>
            <person name="Kohara Y."/>
            <person name="Sugano S."/>
            <person name="Fujiyama A."/>
            <person name="Delaux P.-M."/>
            <person name="Quint M."/>
            <person name="TheiBen G."/>
            <person name="Hagemann M."/>
            <person name="Harholt J."/>
            <person name="Dunand C."/>
            <person name="Zachgo S."/>
            <person name="Langdale J."/>
            <person name="Maumus F."/>
            <person name="Straeten D.V.D."/>
            <person name="Gould S.B."/>
            <person name="Rensing S.A."/>
        </authorList>
    </citation>
    <scope>NUCLEOTIDE SEQUENCE [LARGE SCALE GENOMIC DNA]</scope>
    <source>
        <strain evidence="2 3">S276</strain>
    </source>
</reference>
<feature type="compositionally biased region" description="Low complexity" evidence="1">
    <location>
        <begin position="107"/>
        <end position="125"/>
    </location>
</feature>
<keyword evidence="3" id="KW-1185">Reference proteome</keyword>
<dbReference type="EMBL" id="BFEA01000255">
    <property type="protein sequence ID" value="GBG76906.1"/>
    <property type="molecule type" value="Genomic_DNA"/>
</dbReference>
<evidence type="ECO:0000313" key="2">
    <source>
        <dbReference type="EMBL" id="GBG76906.1"/>
    </source>
</evidence>
<evidence type="ECO:0000313" key="3">
    <source>
        <dbReference type="Proteomes" id="UP000265515"/>
    </source>
</evidence>
<feature type="compositionally biased region" description="Acidic residues" evidence="1">
    <location>
        <begin position="162"/>
        <end position="180"/>
    </location>
</feature>
<dbReference type="Proteomes" id="UP000265515">
    <property type="component" value="Unassembled WGS sequence"/>
</dbReference>
<feature type="region of interest" description="Disordered" evidence="1">
    <location>
        <begin position="70"/>
        <end position="130"/>
    </location>
</feature>
<sequence>MGTTIVCRPPGVRIYAVHLRLRNGTGGASSAAGPHDICPDAWTAAGHGTALNLQLSSGGQATASRTLLVNPPTRSQGEPSVGCEGGRSTTAGVQQAGYPVNNGGATGAAARAASGGRGTAATAAGRGERREADVVEHIIARVSTMRAASDSDGGREGWVEDGQCDYADEIDDEEEDEDKINDDVPQASTGRKKTPAKKGGIEGAR</sequence>
<dbReference type="AlphaFoldDB" id="A0A388L3M5"/>